<dbReference type="Gene3D" id="1.10.20.10">
    <property type="entry name" value="Histone, subunit A"/>
    <property type="match status" value="1"/>
</dbReference>
<dbReference type="SUPFAM" id="SSF47113">
    <property type="entry name" value="Histone-fold"/>
    <property type="match status" value="1"/>
</dbReference>
<evidence type="ECO:0000256" key="4">
    <source>
        <dbReference type="ARBA" id="ARBA00023242"/>
    </source>
</evidence>
<dbReference type="CDD" id="cd00076">
    <property type="entry name" value="HFD_SF"/>
    <property type="match status" value="1"/>
</dbReference>
<dbReference type="GO" id="GO:0005634">
    <property type="term" value="C:nucleus"/>
    <property type="evidence" value="ECO:0007669"/>
    <property type="project" value="UniProtKB-SubCell"/>
</dbReference>
<evidence type="ECO:0000256" key="3">
    <source>
        <dbReference type="ARBA" id="ARBA00023163"/>
    </source>
</evidence>
<dbReference type="AlphaFoldDB" id="A0A0D7BA94"/>
<reference evidence="7 8" key="1">
    <citation type="journal article" date="2015" name="Fungal Genet. Biol.">
        <title>Evolution of novel wood decay mechanisms in Agaricales revealed by the genome sequences of Fistulina hepatica and Cylindrobasidium torrendii.</title>
        <authorList>
            <person name="Floudas D."/>
            <person name="Held B.W."/>
            <person name="Riley R."/>
            <person name="Nagy L.G."/>
            <person name="Koehler G."/>
            <person name="Ransdell A.S."/>
            <person name="Younus H."/>
            <person name="Chow J."/>
            <person name="Chiniquy J."/>
            <person name="Lipzen A."/>
            <person name="Tritt A."/>
            <person name="Sun H."/>
            <person name="Haridas S."/>
            <person name="LaButti K."/>
            <person name="Ohm R.A."/>
            <person name="Kues U."/>
            <person name="Blanchette R.A."/>
            <person name="Grigoriev I.V."/>
            <person name="Minto R.E."/>
            <person name="Hibbett D.S."/>
        </authorList>
    </citation>
    <scope>NUCLEOTIDE SEQUENCE [LARGE SCALE GENOMIC DNA]</scope>
    <source>
        <strain evidence="7 8">FP15055 ss-10</strain>
    </source>
</reference>
<feature type="region of interest" description="Disordered" evidence="5">
    <location>
        <begin position="130"/>
        <end position="206"/>
    </location>
</feature>
<evidence type="ECO:0000256" key="1">
    <source>
        <dbReference type="ARBA" id="ARBA00004123"/>
    </source>
</evidence>
<feature type="domain" description="Bromodomain associated" evidence="6">
    <location>
        <begin position="2"/>
        <end position="78"/>
    </location>
</feature>
<proteinExistence type="predicted"/>
<evidence type="ECO:0000313" key="7">
    <source>
        <dbReference type="EMBL" id="KIY67463.1"/>
    </source>
</evidence>
<accession>A0A0D7BA94</accession>
<dbReference type="Pfam" id="PF07524">
    <property type="entry name" value="Bromo_TP"/>
    <property type="match status" value="1"/>
</dbReference>
<feature type="compositionally biased region" description="Acidic residues" evidence="5">
    <location>
        <begin position="131"/>
        <end position="149"/>
    </location>
</feature>
<keyword evidence="3" id="KW-0804">Transcription</keyword>
<dbReference type="OrthoDB" id="436852at2759"/>
<keyword evidence="4" id="KW-0539">Nucleus</keyword>
<evidence type="ECO:0000313" key="8">
    <source>
        <dbReference type="Proteomes" id="UP000054007"/>
    </source>
</evidence>
<protein>
    <recommendedName>
        <fullName evidence="6">Bromodomain associated domain-containing protein</fullName>
    </recommendedName>
</protein>
<evidence type="ECO:0000256" key="5">
    <source>
        <dbReference type="SAM" id="MobiDB-lite"/>
    </source>
</evidence>
<keyword evidence="2" id="KW-0805">Transcription regulation</keyword>
<name>A0A0D7BA94_9AGAR</name>
<dbReference type="STRING" id="1314674.A0A0D7BA94"/>
<gene>
    <name evidence="7" type="ORF">CYLTODRAFT_422495</name>
</gene>
<dbReference type="InterPro" id="IPR006565">
    <property type="entry name" value="BTP"/>
</dbReference>
<comment type="subcellular location">
    <subcellularLocation>
        <location evidence="1">Nucleus</location>
    </subcellularLocation>
</comment>
<sequence length="514" mass="56828">MENASQKLLESATYKTLHAVGFSRSTTQTTTVLTDLLSRYLTLLTSTAAKYANHADRTRLTPQDAISALNELGVNLEELMDFGKSEGLELNRYAISSMRRIEDLHEFRAQLNDGLKQDYDDVIPLVYAPYDSEDEAEEDSEDEDEDVEMAEPASVKPLEHTPMEVDVPLRGPRPIEPLPILPLSPISNPASPTYRKRHRPVDWDPPEHVPEFLPPFPTMEDAPPPSPQAEAVPEPIQQQQQAAPAEALTSLAGADWLMPVPYNQSSLASQPEFHLPAHLPSPEPREPKLPTPKADQALIGAYHHVLTHRQSTNTTANGNPLRHKVAMALLSLAQNTTRWDVPDTLFSNMTSNQARVTAMGPAHPIALGDSHGAQVMKNNKDFKFPTVTQRTVVAPDKLTSVVSQPSSRLPDLSKLVLPPKIYARATRLAHPPVLIADNKPLTYGQSIPAPWNLGPIEKDKKDDPPRVLPDARLFATWESEAKNYWEPLKGNRPRAKTLTLTTSSSRNSGWGGTN</sequence>
<feature type="compositionally biased region" description="Low complexity" evidence="5">
    <location>
        <begin position="183"/>
        <end position="192"/>
    </location>
</feature>
<dbReference type="EMBL" id="KN880525">
    <property type="protein sequence ID" value="KIY67463.1"/>
    <property type="molecule type" value="Genomic_DNA"/>
</dbReference>
<keyword evidence="8" id="KW-1185">Reference proteome</keyword>
<dbReference type="GO" id="GO:0046982">
    <property type="term" value="F:protein heterodimerization activity"/>
    <property type="evidence" value="ECO:0007669"/>
    <property type="project" value="InterPro"/>
</dbReference>
<dbReference type="SMART" id="SM00576">
    <property type="entry name" value="BTP"/>
    <property type="match status" value="1"/>
</dbReference>
<evidence type="ECO:0000256" key="2">
    <source>
        <dbReference type="ARBA" id="ARBA00023015"/>
    </source>
</evidence>
<evidence type="ECO:0000259" key="6">
    <source>
        <dbReference type="SMART" id="SM00576"/>
    </source>
</evidence>
<dbReference type="Proteomes" id="UP000054007">
    <property type="component" value="Unassembled WGS sequence"/>
</dbReference>
<dbReference type="InterPro" id="IPR009072">
    <property type="entry name" value="Histone-fold"/>
</dbReference>
<feature type="region of interest" description="Disordered" evidence="5">
    <location>
        <begin position="489"/>
        <end position="514"/>
    </location>
</feature>
<organism evidence="7 8">
    <name type="scientific">Cylindrobasidium torrendii FP15055 ss-10</name>
    <dbReference type="NCBI Taxonomy" id="1314674"/>
    <lineage>
        <taxon>Eukaryota</taxon>
        <taxon>Fungi</taxon>
        <taxon>Dikarya</taxon>
        <taxon>Basidiomycota</taxon>
        <taxon>Agaricomycotina</taxon>
        <taxon>Agaricomycetes</taxon>
        <taxon>Agaricomycetidae</taxon>
        <taxon>Agaricales</taxon>
        <taxon>Marasmiineae</taxon>
        <taxon>Physalacriaceae</taxon>
        <taxon>Cylindrobasidium</taxon>
    </lineage>
</organism>